<sequence length="203" mass="22739">MQSLPKAKQAESLKICQLHTKRNDRLGAPGGGTAVYYKRKLYCCPIDIPPLLNLKSSAYKLAVTGHGTLIIDSVYLSPKKWLLRSDIETLLALGDAVILIDDIVSYNNIDTYIGALTKHIRSVVKRCQRKVPANSDRGGLPADVLELIRVKYAVLHHASAYPASEYRSRARALHCEVKTSVKEDKNENWSTLMDEITPNYKIY</sequence>
<evidence type="ECO:0000313" key="1">
    <source>
        <dbReference type="EMBL" id="GBP13192.1"/>
    </source>
</evidence>
<reference evidence="1 2" key="1">
    <citation type="journal article" date="2019" name="Commun. Biol.">
        <title>The bagworm genome reveals a unique fibroin gene that provides high tensile strength.</title>
        <authorList>
            <person name="Kono N."/>
            <person name="Nakamura H."/>
            <person name="Ohtoshi R."/>
            <person name="Tomita M."/>
            <person name="Numata K."/>
            <person name="Arakawa K."/>
        </authorList>
    </citation>
    <scope>NUCLEOTIDE SEQUENCE [LARGE SCALE GENOMIC DNA]</scope>
</reference>
<gene>
    <name evidence="1" type="ORF">EVAR_93145_1</name>
</gene>
<protein>
    <submittedName>
        <fullName evidence="1">Uncharacterized protein</fullName>
    </submittedName>
</protein>
<proteinExistence type="predicted"/>
<accession>A0A4C1TFE2</accession>
<keyword evidence="2" id="KW-1185">Reference proteome</keyword>
<evidence type="ECO:0000313" key="2">
    <source>
        <dbReference type="Proteomes" id="UP000299102"/>
    </source>
</evidence>
<organism evidence="1 2">
    <name type="scientific">Eumeta variegata</name>
    <name type="common">Bagworm moth</name>
    <name type="synonym">Eumeta japonica</name>
    <dbReference type="NCBI Taxonomy" id="151549"/>
    <lineage>
        <taxon>Eukaryota</taxon>
        <taxon>Metazoa</taxon>
        <taxon>Ecdysozoa</taxon>
        <taxon>Arthropoda</taxon>
        <taxon>Hexapoda</taxon>
        <taxon>Insecta</taxon>
        <taxon>Pterygota</taxon>
        <taxon>Neoptera</taxon>
        <taxon>Endopterygota</taxon>
        <taxon>Lepidoptera</taxon>
        <taxon>Glossata</taxon>
        <taxon>Ditrysia</taxon>
        <taxon>Tineoidea</taxon>
        <taxon>Psychidae</taxon>
        <taxon>Oiketicinae</taxon>
        <taxon>Eumeta</taxon>
    </lineage>
</organism>
<dbReference type="AlphaFoldDB" id="A0A4C1TFE2"/>
<dbReference type="Proteomes" id="UP000299102">
    <property type="component" value="Unassembled WGS sequence"/>
</dbReference>
<comment type="caution">
    <text evidence="1">The sequence shown here is derived from an EMBL/GenBank/DDBJ whole genome shotgun (WGS) entry which is preliminary data.</text>
</comment>
<name>A0A4C1TFE2_EUMVA</name>
<dbReference type="EMBL" id="BGZK01000055">
    <property type="protein sequence ID" value="GBP13192.1"/>
    <property type="molecule type" value="Genomic_DNA"/>
</dbReference>
<dbReference type="OrthoDB" id="7487383at2759"/>